<keyword evidence="1" id="KW-0472">Membrane</keyword>
<keyword evidence="1" id="KW-0812">Transmembrane</keyword>
<dbReference type="Proteomes" id="UP000649617">
    <property type="component" value="Unassembled WGS sequence"/>
</dbReference>
<dbReference type="AlphaFoldDB" id="A0A812UE61"/>
<dbReference type="EMBL" id="CAJNIZ010037646">
    <property type="protein sequence ID" value="CAE7572451.1"/>
    <property type="molecule type" value="Genomic_DNA"/>
</dbReference>
<feature type="transmembrane region" description="Helical" evidence="1">
    <location>
        <begin position="310"/>
        <end position="329"/>
    </location>
</feature>
<dbReference type="OrthoDB" id="437634at2759"/>
<proteinExistence type="predicted"/>
<reference evidence="2" key="1">
    <citation type="submission" date="2021-02" db="EMBL/GenBank/DDBJ databases">
        <authorList>
            <person name="Dougan E. K."/>
            <person name="Rhodes N."/>
            <person name="Thang M."/>
            <person name="Chan C."/>
        </authorList>
    </citation>
    <scope>NUCLEOTIDE SEQUENCE</scope>
</reference>
<feature type="transmembrane region" description="Helical" evidence="1">
    <location>
        <begin position="93"/>
        <end position="113"/>
    </location>
</feature>
<evidence type="ECO:0000256" key="1">
    <source>
        <dbReference type="SAM" id="Phobius"/>
    </source>
</evidence>
<evidence type="ECO:0000313" key="2">
    <source>
        <dbReference type="EMBL" id="CAE7572451.1"/>
    </source>
</evidence>
<feature type="transmembrane region" description="Helical" evidence="1">
    <location>
        <begin position="150"/>
        <end position="169"/>
    </location>
</feature>
<evidence type="ECO:0000313" key="3">
    <source>
        <dbReference type="Proteomes" id="UP000649617"/>
    </source>
</evidence>
<organism evidence="2 3">
    <name type="scientific">Symbiodinium pilosum</name>
    <name type="common">Dinoflagellate</name>
    <dbReference type="NCBI Taxonomy" id="2952"/>
    <lineage>
        <taxon>Eukaryota</taxon>
        <taxon>Sar</taxon>
        <taxon>Alveolata</taxon>
        <taxon>Dinophyceae</taxon>
        <taxon>Suessiales</taxon>
        <taxon>Symbiodiniaceae</taxon>
        <taxon>Symbiodinium</taxon>
    </lineage>
</organism>
<sequence length="381" mass="41961">MAVTPSERSSKIGMAVLALVASCAVWTFVLYIPYAFYMASFSYANGDEPGEFSEGLFICLVVGSQLGLFVVSSMGAKHAAFQSEDETQKAYTMFYNAALILNLIMDIALQTYLSYLQMVGVGAHTSDGRLLGSLDSLQEIFESYPVQKSVGNLLFVYCWPCTFFVPFLAEPFAVQWLPRHIGQYIVGAKKKIQGENAEKALELGEMEQGRYADCIFNVILLACIPFIAPAYLAMTLAALIFSHAYLYIYDQVKVLRYVRKFNFSDPEAHWLGMQLFAIPCSILASALVFKANQMSSGSDVLGSGYLQGTSLLVAVVGAAVLHFLVHLAVLELVVKPMGEENDLKSSTLYAEAARECPATYFSTNPVYCRWSALNLCSPCRE</sequence>
<feature type="transmembrane region" description="Helical" evidence="1">
    <location>
        <begin position="12"/>
        <end position="32"/>
    </location>
</feature>
<name>A0A812UE61_SYMPI</name>
<comment type="caution">
    <text evidence="2">The sequence shown here is derived from an EMBL/GenBank/DDBJ whole genome shotgun (WGS) entry which is preliminary data.</text>
</comment>
<feature type="transmembrane region" description="Helical" evidence="1">
    <location>
        <begin position="52"/>
        <end position="72"/>
    </location>
</feature>
<feature type="transmembrane region" description="Helical" evidence="1">
    <location>
        <begin position="215"/>
        <end position="248"/>
    </location>
</feature>
<gene>
    <name evidence="2" type="ORF">SPIL2461_LOCUS15418</name>
</gene>
<protein>
    <recommendedName>
        <fullName evidence="4">CSC1/OSCA1-like 7TM region domain-containing protein</fullName>
    </recommendedName>
</protein>
<feature type="transmembrane region" description="Helical" evidence="1">
    <location>
        <begin position="268"/>
        <end position="289"/>
    </location>
</feature>
<keyword evidence="3" id="KW-1185">Reference proteome</keyword>
<keyword evidence="1" id="KW-1133">Transmembrane helix</keyword>
<accession>A0A812UE61</accession>
<evidence type="ECO:0008006" key="4">
    <source>
        <dbReference type="Google" id="ProtNLM"/>
    </source>
</evidence>